<keyword evidence="3" id="KW-1185">Reference proteome</keyword>
<evidence type="ECO:0000313" key="2">
    <source>
        <dbReference type="EMBL" id="TPW27850.1"/>
    </source>
</evidence>
<dbReference type="SUPFAM" id="SSF46785">
    <property type="entry name" value="Winged helix' DNA-binding domain"/>
    <property type="match status" value="1"/>
</dbReference>
<proteinExistence type="predicted"/>
<gene>
    <name evidence="2" type="ORF">FJU08_19170</name>
</gene>
<dbReference type="Pfam" id="PF01047">
    <property type="entry name" value="MarR"/>
    <property type="match status" value="1"/>
</dbReference>
<dbReference type="AlphaFoldDB" id="A0A506U247"/>
<dbReference type="PANTHER" id="PTHR33164:SF89">
    <property type="entry name" value="MARR FAMILY REGULATORY PROTEIN"/>
    <property type="match status" value="1"/>
</dbReference>
<dbReference type="EMBL" id="VHLG01000015">
    <property type="protein sequence ID" value="TPW27850.1"/>
    <property type="molecule type" value="Genomic_DNA"/>
</dbReference>
<dbReference type="Gene3D" id="1.10.10.10">
    <property type="entry name" value="Winged helix-like DNA-binding domain superfamily/Winged helix DNA-binding domain"/>
    <property type="match status" value="1"/>
</dbReference>
<dbReference type="PRINTS" id="PR00598">
    <property type="entry name" value="HTHMARR"/>
</dbReference>
<evidence type="ECO:0000259" key="1">
    <source>
        <dbReference type="PROSITE" id="PS50995"/>
    </source>
</evidence>
<dbReference type="InterPro" id="IPR039422">
    <property type="entry name" value="MarR/SlyA-like"/>
</dbReference>
<dbReference type="InterPro" id="IPR000835">
    <property type="entry name" value="HTH_MarR-typ"/>
</dbReference>
<feature type="domain" description="HTH marR-type" evidence="1">
    <location>
        <begin position="17"/>
        <end position="149"/>
    </location>
</feature>
<dbReference type="PROSITE" id="PS50995">
    <property type="entry name" value="HTH_MARR_2"/>
    <property type="match status" value="1"/>
</dbReference>
<dbReference type="SMART" id="SM00347">
    <property type="entry name" value="HTH_MARR"/>
    <property type="match status" value="1"/>
</dbReference>
<dbReference type="GO" id="GO:0003700">
    <property type="term" value="F:DNA-binding transcription factor activity"/>
    <property type="evidence" value="ECO:0007669"/>
    <property type="project" value="InterPro"/>
</dbReference>
<organism evidence="2 3">
    <name type="scientific">Martelella alba</name>
    <dbReference type="NCBI Taxonomy" id="2590451"/>
    <lineage>
        <taxon>Bacteria</taxon>
        <taxon>Pseudomonadati</taxon>
        <taxon>Pseudomonadota</taxon>
        <taxon>Alphaproteobacteria</taxon>
        <taxon>Hyphomicrobiales</taxon>
        <taxon>Aurantimonadaceae</taxon>
        <taxon>Martelella</taxon>
    </lineage>
</organism>
<dbReference type="InterPro" id="IPR036388">
    <property type="entry name" value="WH-like_DNA-bd_sf"/>
</dbReference>
<dbReference type="GO" id="GO:0006950">
    <property type="term" value="P:response to stress"/>
    <property type="evidence" value="ECO:0007669"/>
    <property type="project" value="TreeGrafter"/>
</dbReference>
<name>A0A506U247_9HYPH</name>
<protein>
    <submittedName>
        <fullName evidence="2">MarR family transcriptional regulator</fullName>
    </submittedName>
</protein>
<dbReference type="PANTHER" id="PTHR33164">
    <property type="entry name" value="TRANSCRIPTIONAL REGULATOR, MARR FAMILY"/>
    <property type="match status" value="1"/>
</dbReference>
<dbReference type="RefSeq" id="WP_141150659.1">
    <property type="nucleotide sequence ID" value="NZ_VHLG01000015.1"/>
</dbReference>
<dbReference type="Proteomes" id="UP000318801">
    <property type="component" value="Unassembled WGS sequence"/>
</dbReference>
<comment type="caution">
    <text evidence="2">The sequence shown here is derived from an EMBL/GenBank/DDBJ whole genome shotgun (WGS) entry which is preliminary data.</text>
</comment>
<reference evidence="2 3" key="1">
    <citation type="submission" date="2019-06" db="EMBL/GenBank/DDBJ databases">
        <authorList>
            <person name="Li M."/>
        </authorList>
    </citation>
    <scope>NUCLEOTIDE SEQUENCE [LARGE SCALE GENOMIC DNA]</scope>
    <source>
        <strain evidence="2 3">BGMRC2036</strain>
    </source>
</reference>
<dbReference type="InterPro" id="IPR036390">
    <property type="entry name" value="WH_DNA-bd_sf"/>
</dbReference>
<evidence type="ECO:0000313" key="3">
    <source>
        <dbReference type="Proteomes" id="UP000318801"/>
    </source>
</evidence>
<sequence length="168" mass="18495">MTETPLTEDNQRASESARSVMKSLRRIAHAMDTRSKRISRETGLTIPQIAVLEAVRDQGALTTMAISRHADLSPATTVTILDKLEAKGLIERHRSREDRRIVRAVLTEAGRETLTTAPNLFGAQFATDFTRFSAEERAEIASAFRKVADLFDQPNITPPHTADLPAGG</sequence>
<accession>A0A506U247</accession>
<dbReference type="OrthoDB" id="8447118at2"/>